<keyword evidence="2" id="KW-1185">Reference proteome</keyword>
<evidence type="ECO:0000313" key="1">
    <source>
        <dbReference type="EMBL" id="EXG81526.1"/>
    </source>
</evidence>
<dbReference type="AlphaFoldDB" id="A0A011AHM9"/>
<gene>
    <name evidence="1" type="ORF">CryarDRAFT_2642</name>
</gene>
<dbReference type="EMBL" id="JFBT01000001">
    <property type="protein sequence ID" value="EXG81526.1"/>
    <property type="molecule type" value="Genomic_DNA"/>
</dbReference>
<proteinExistence type="predicted"/>
<evidence type="ECO:0000313" key="2">
    <source>
        <dbReference type="Proteomes" id="UP000021053"/>
    </source>
</evidence>
<comment type="caution">
    <text evidence="1">The sequence shown here is derived from an EMBL/GenBank/DDBJ whole genome shotgun (WGS) entry which is preliminary data.</text>
</comment>
<reference evidence="1 2" key="1">
    <citation type="submission" date="2013-07" db="EMBL/GenBank/DDBJ databases">
        <authorList>
            <consortium name="DOE Joint Genome Institute"/>
            <person name="Eisen J."/>
            <person name="Huntemann M."/>
            <person name="Han J."/>
            <person name="Chen A."/>
            <person name="Kyrpides N."/>
            <person name="Mavromatis K."/>
            <person name="Markowitz V."/>
            <person name="Palaniappan K."/>
            <person name="Ivanova N."/>
            <person name="Schaumberg A."/>
            <person name="Pati A."/>
            <person name="Liolios K."/>
            <person name="Nordberg H.P."/>
            <person name="Cantor M.N."/>
            <person name="Hua S.X."/>
            <person name="Woyke T."/>
        </authorList>
    </citation>
    <scope>NUCLEOTIDE SEQUENCE [LARGE SCALE GENOMIC DNA]</scope>
    <source>
        <strain evidence="1 2">DSM 44712</strain>
    </source>
</reference>
<sequence>MAGGAGRARDLAPAVVPATVRDVDFRNGDWRVPLRVGEDGSFSVTPLVAEQLVAHFAEGTAVAGANRLSIDTHRFPVRYLQPTPKQVGAADGPVPEAAIVVVELRDAEGVAYVVLGFTGRPGPDFPGPAFLVLLSLDPAGPPEVTTDRDVVSITTPTGREVQRFTRSVVDGTDQGFTRRW</sequence>
<name>A0A011AHM9_9ACTN</name>
<organism evidence="1 2">
    <name type="scientific">Cryptosporangium arvum DSM 44712</name>
    <dbReference type="NCBI Taxonomy" id="927661"/>
    <lineage>
        <taxon>Bacteria</taxon>
        <taxon>Bacillati</taxon>
        <taxon>Actinomycetota</taxon>
        <taxon>Actinomycetes</taxon>
        <taxon>Cryptosporangiales</taxon>
        <taxon>Cryptosporangiaceae</taxon>
        <taxon>Cryptosporangium</taxon>
    </lineage>
</organism>
<protein>
    <submittedName>
        <fullName evidence="1">Uncharacterized protein</fullName>
    </submittedName>
</protein>
<dbReference type="Proteomes" id="UP000021053">
    <property type="component" value="Unassembled WGS sequence"/>
</dbReference>
<dbReference type="HOGENOM" id="CLU_1493851_0_0_11"/>
<accession>A0A011AHM9</accession>